<dbReference type="AlphaFoldDB" id="Q5BAG1"/>
<evidence type="ECO:0000313" key="4">
    <source>
        <dbReference type="Proteomes" id="UP000000560"/>
    </source>
</evidence>
<dbReference type="GeneID" id="2874891"/>
<protein>
    <submittedName>
        <fullName evidence="3">Short chain dehydrogenase, putative (AFU_orthologue AFUA_5G01530)</fullName>
    </submittedName>
</protein>
<accession>C8VP92</accession>
<dbReference type="HOGENOM" id="CLU_010194_9_0_1"/>
<keyword evidence="4" id="KW-1185">Reference proteome</keyword>
<dbReference type="PANTHER" id="PTHR43008:SF8">
    <property type="entry name" value="BENZIL REDUCTASE ((S)-BENZOIN FORMING) IRC24"/>
    <property type="match status" value="1"/>
</dbReference>
<comment type="similarity">
    <text evidence="1">Belongs to the short-chain dehydrogenases/reductases (SDR) family.</text>
</comment>
<reference evidence="4" key="2">
    <citation type="journal article" date="2009" name="Fungal Genet. Biol.">
        <title>The 2008 update of the Aspergillus nidulans genome annotation: a community effort.</title>
        <authorList>
            <person name="Wortman J.R."/>
            <person name="Gilsenan J.M."/>
            <person name="Joardar V."/>
            <person name="Deegan J."/>
            <person name="Clutterbuck J."/>
            <person name="Andersen M.R."/>
            <person name="Archer D."/>
            <person name="Bencina M."/>
            <person name="Braus G."/>
            <person name="Coutinho P."/>
            <person name="von Dohren H."/>
            <person name="Doonan J."/>
            <person name="Driessen A.J."/>
            <person name="Durek P."/>
            <person name="Espeso E."/>
            <person name="Fekete E."/>
            <person name="Flipphi M."/>
            <person name="Estrada C.G."/>
            <person name="Geysens S."/>
            <person name="Goldman G."/>
            <person name="de Groot P.W."/>
            <person name="Hansen K."/>
            <person name="Harris S.D."/>
            <person name="Heinekamp T."/>
            <person name="Helmstaedt K."/>
            <person name="Henrissat B."/>
            <person name="Hofmann G."/>
            <person name="Homan T."/>
            <person name="Horio T."/>
            <person name="Horiuchi H."/>
            <person name="James S."/>
            <person name="Jones M."/>
            <person name="Karaffa L."/>
            <person name="Karanyi Z."/>
            <person name="Kato M."/>
            <person name="Keller N."/>
            <person name="Kelly D.E."/>
            <person name="Kiel J.A."/>
            <person name="Kim J.M."/>
            <person name="van der Klei I.J."/>
            <person name="Klis F.M."/>
            <person name="Kovalchuk A."/>
            <person name="Krasevec N."/>
            <person name="Kubicek C.P."/>
            <person name="Liu B."/>
            <person name="Maccabe A."/>
            <person name="Meyer V."/>
            <person name="Mirabito P."/>
            <person name="Miskei M."/>
            <person name="Mos M."/>
            <person name="Mullins J."/>
            <person name="Nelson D.R."/>
            <person name="Nielsen J."/>
            <person name="Oakley B.R."/>
            <person name="Osmani S.A."/>
            <person name="Pakula T."/>
            <person name="Paszewski A."/>
            <person name="Paulsen I."/>
            <person name="Pilsyk S."/>
            <person name="Pocsi I."/>
            <person name="Punt P.J."/>
            <person name="Ram A.F."/>
            <person name="Ren Q."/>
            <person name="Robellet X."/>
            <person name="Robson G."/>
            <person name="Seiboth B."/>
            <person name="van Solingen P."/>
            <person name="Specht T."/>
            <person name="Sun J."/>
            <person name="Taheri-Talesh N."/>
            <person name="Takeshita N."/>
            <person name="Ussery D."/>
            <person name="vanKuyk P.A."/>
            <person name="Visser H."/>
            <person name="van de Vondervoort P.J."/>
            <person name="de Vries R.P."/>
            <person name="Walton J."/>
            <person name="Xiang X."/>
            <person name="Xiong Y."/>
            <person name="Zeng A.P."/>
            <person name="Brandt B.W."/>
            <person name="Cornell M.J."/>
            <person name="van den Hondel C.A."/>
            <person name="Visser J."/>
            <person name="Oliver S.G."/>
            <person name="Turner G."/>
        </authorList>
    </citation>
    <scope>GENOME REANNOTATION</scope>
    <source>
        <strain evidence="4">FGSC A4 / ATCC 38163 / CBS 112.46 / NRRL 194 / M139</strain>
    </source>
</reference>
<dbReference type="InParanoid" id="Q5BAG1"/>
<evidence type="ECO:0000256" key="2">
    <source>
        <dbReference type="ARBA" id="ARBA00023002"/>
    </source>
</evidence>
<reference evidence="4" key="1">
    <citation type="journal article" date="2005" name="Nature">
        <title>Sequencing of Aspergillus nidulans and comparative analysis with A. fumigatus and A. oryzae.</title>
        <authorList>
            <person name="Galagan J.E."/>
            <person name="Calvo S.E."/>
            <person name="Cuomo C."/>
            <person name="Ma L.J."/>
            <person name="Wortman J.R."/>
            <person name="Batzoglou S."/>
            <person name="Lee S.I."/>
            <person name="Basturkmen M."/>
            <person name="Spevak C.C."/>
            <person name="Clutterbuck J."/>
            <person name="Kapitonov V."/>
            <person name="Jurka J."/>
            <person name="Scazzocchio C."/>
            <person name="Farman M."/>
            <person name="Butler J."/>
            <person name="Purcell S."/>
            <person name="Harris S."/>
            <person name="Braus G.H."/>
            <person name="Draht O."/>
            <person name="Busch S."/>
            <person name="D'Enfert C."/>
            <person name="Bouchier C."/>
            <person name="Goldman G.H."/>
            <person name="Bell-Pedersen D."/>
            <person name="Griffiths-Jones S."/>
            <person name="Doonan J.H."/>
            <person name="Yu J."/>
            <person name="Vienken K."/>
            <person name="Pain A."/>
            <person name="Freitag M."/>
            <person name="Selker E.U."/>
            <person name="Archer D.B."/>
            <person name="Penalva M.A."/>
            <person name="Oakley B.R."/>
            <person name="Momany M."/>
            <person name="Tanaka T."/>
            <person name="Kumagai T."/>
            <person name="Asai K."/>
            <person name="Machida M."/>
            <person name="Nierman W.C."/>
            <person name="Denning D.W."/>
            <person name="Caddick M."/>
            <person name="Hynes M."/>
            <person name="Paoletti M."/>
            <person name="Fischer R."/>
            <person name="Miller B."/>
            <person name="Dyer P."/>
            <person name="Sachs M.S."/>
            <person name="Osmani S.A."/>
            <person name="Birren B.W."/>
        </authorList>
    </citation>
    <scope>NUCLEOTIDE SEQUENCE [LARGE SCALE GENOMIC DNA]</scope>
    <source>
        <strain evidence="4">FGSC A4 / ATCC 38163 / CBS 112.46 / NRRL 194 / M139</strain>
    </source>
</reference>
<dbReference type="Gene3D" id="3.40.50.720">
    <property type="entry name" value="NAD(P)-binding Rossmann-like Domain"/>
    <property type="match status" value="1"/>
</dbReference>
<dbReference type="PANTHER" id="PTHR43008">
    <property type="entry name" value="BENZIL REDUCTASE"/>
    <property type="match status" value="1"/>
</dbReference>
<gene>
    <name evidence="3" type="ORF">ANIA_02469</name>
</gene>
<dbReference type="KEGG" id="ani:ANIA_02469"/>
<dbReference type="GO" id="GO:0005737">
    <property type="term" value="C:cytoplasm"/>
    <property type="evidence" value="ECO:0000318"/>
    <property type="project" value="GO_Central"/>
</dbReference>
<dbReference type="GO" id="GO:0016616">
    <property type="term" value="F:oxidoreductase activity, acting on the CH-OH group of donors, NAD or NADP as acceptor"/>
    <property type="evidence" value="ECO:0007669"/>
    <property type="project" value="UniProtKB-ARBA"/>
</dbReference>
<keyword evidence="2" id="KW-0560">Oxidoreductase</keyword>
<proteinExistence type="inferred from homology"/>
<evidence type="ECO:0000256" key="1">
    <source>
        <dbReference type="ARBA" id="ARBA00006484"/>
    </source>
</evidence>
<dbReference type="Pfam" id="PF00106">
    <property type="entry name" value="adh_short"/>
    <property type="match status" value="2"/>
</dbReference>
<organism evidence="3 4">
    <name type="scientific">Emericella nidulans (strain FGSC A4 / ATCC 38163 / CBS 112.46 / NRRL 194 / M139)</name>
    <name type="common">Aspergillus nidulans</name>
    <dbReference type="NCBI Taxonomy" id="227321"/>
    <lineage>
        <taxon>Eukaryota</taxon>
        <taxon>Fungi</taxon>
        <taxon>Dikarya</taxon>
        <taxon>Ascomycota</taxon>
        <taxon>Pezizomycotina</taxon>
        <taxon>Eurotiomycetes</taxon>
        <taxon>Eurotiomycetidae</taxon>
        <taxon>Eurotiales</taxon>
        <taxon>Aspergillaceae</taxon>
        <taxon>Aspergillus</taxon>
        <taxon>Aspergillus subgen. Nidulantes</taxon>
    </lineage>
</organism>
<evidence type="ECO:0000313" key="3">
    <source>
        <dbReference type="EMBL" id="CBF86922.1"/>
    </source>
</evidence>
<dbReference type="OrthoDB" id="1933717at2759"/>
<dbReference type="InterPro" id="IPR036291">
    <property type="entry name" value="NAD(P)-bd_dom_sf"/>
</dbReference>
<dbReference type="VEuPathDB" id="FungiDB:AN2469"/>
<dbReference type="InterPro" id="IPR002347">
    <property type="entry name" value="SDR_fam"/>
</dbReference>
<dbReference type="GO" id="GO:0019748">
    <property type="term" value="P:secondary metabolic process"/>
    <property type="evidence" value="ECO:0000318"/>
    <property type="project" value="GO_Central"/>
</dbReference>
<sequence length="268" mass="28850">MDNAKIVLITGANTGIGYQVVRALYSADKPYSVIVAARSLSKAQDAIRAIQAEFPASSNKLTPLVIDVESDESIEKAYEEVQAAFEKLDALVNNAGAQFDPLIASKKLTPREAWNKSWDVNVTGAQVLTLTFVPLLLKSADPRLLFVTSGTSILSRNEGIALPVDRSPEAGWPKSKTAIDVASYRSAKTGLNMMMREWERTLKNDGVKVFAISPGFLATGLGGLGAEALRKFGAGEPDAAGPLFRDVIEGRRDADAGRIVKKDGVQEW</sequence>
<name>Q5BAG1_EMENI</name>
<dbReference type="GO" id="GO:0016491">
    <property type="term" value="F:oxidoreductase activity"/>
    <property type="evidence" value="ECO:0000318"/>
    <property type="project" value="GO_Central"/>
</dbReference>
<accession>Q5BAG1</accession>
<dbReference type="PRINTS" id="PR00081">
    <property type="entry name" value="GDHRDH"/>
</dbReference>
<dbReference type="EMBL" id="BN001307">
    <property type="protein sequence ID" value="CBF86922.1"/>
    <property type="molecule type" value="Genomic_DNA"/>
</dbReference>
<dbReference type="OMA" id="REWHRML"/>
<dbReference type="RefSeq" id="XP_660073.1">
    <property type="nucleotide sequence ID" value="XM_654981.1"/>
</dbReference>
<dbReference type="SUPFAM" id="SSF51735">
    <property type="entry name" value="NAD(P)-binding Rossmann-fold domains"/>
    <property type="match status" value="1"/>
</dbReference>
<dbReference type="Proteomes" id="UP000000560">
    <property type="component" value="Chromosome VII"/>
</dbReference>
<dbReference type="eggNOG" id="KOG1208">
    <property type="taxonomic scope" value="Eukaryota"/>
</dbReference>